<accession>A0A1S0UC39</accession>
<dbReference type="SUPFAM" id="SSF52075">
    <property type="entry name" value="Outer arm dynein light chain 1"/>
    <property type="match status" value="1"/>
</dbReference>
<dbReference type="PROSITE" id="PS51450">
    <property type="entry name" value="LRR"/>
    <property type="match status" value="1"/>
</dbReference>
<dbReference type="PANTHER" id="PTHR24366">
    <property type="entry name" value="IG(IMMUNOGLOBULIN) AND LRR(LEUCINE RICH REPEAT) DOMAINS"/>
    <property type="match status" value="1"/>
</dbReference>
<dbReference type="GeneID" id="9937449"/>
<dbReference type="InterPro" id="IPR003591">
    <property type="entry name" value="Leu-rich_rpt_typical-subtyp"/>
</dbReference>
<keyword evidence="2" id="KW-0677">Repeat</keyword>
<organism evidence="3">
    <name type="scientific">Loa loa</name>
    <name type="common">Eye worm</name>
    <name type="synonym">Filaria loa</name>
    <dbReference type="NCBI Taxonomy" id="7209"/>
    <lineage>
        <taxon>Eukaryota</taxon>
        <taxon>Metazoa</taxon>
        <taxon>Ecdysozoa</taxon>
        <taxon>Nematoda</taxon>
        <taxon>Chromadorea</taxon>
        <taxon>Rhabditida</taxon>
        <taxon>Spirurina</taxon>
        <taxon>Spiruromorpha</taxon>
        <taxon>Filarioidea</taxon>
        <taxon>Onchocercidae</taxon>
        <taxon>Loa</taxon>
    </lineage>
</organism>
<reference evidence="3" key="1">
    <citation type="submission" date="2012-04" db="EMBL/GenBank/DDBJ databases">
        <title>The Genome Sequence of Loa loa.</title>
        <authorList>
            <consortium name="The Broad Institute Genome Sequencing Platform"/>
            <consortium name="Broad Institute Genome Sequencing Center for Infectious Disease"/>
            <person name="Nutman T.B."/>
            <person name="Fink D.L."/>
            <person name="Russ C."/>
            <person name="Young S."/>
            <person name="Zeng Q."/>
            <person name="Gargeya S."/>
            <person name="Alvarado L."/>
            <person name="Berlin A."/>
            <person name="Chapman S.B."/>
            <person name="Chen Z."/>
            <person name="Freedman E."/>
            <person name="Gellesch M."/>
            <person name="Goldberg J."/>
            <person name="Griggs A."/>
            <person name="Gujja S."/>
            <person name="Heilman E.R."/>
            <person name="Heiman D."/>
            <person name="Howarth C."/>
            <person name="Mehta T."/>
            <person name="Neiman D."/>
            <person name="Pearson M."/>
            <person name="Roberts A."/>
            <person name="Saif S."/>
            <person name="Shea T."/>
            <person name="Shenoy N."/>
            <person name="Sisk P."/>
            <person name="Stolte C."/>
            <person name="Sykes S."/>
            <person name="White J."/>
            <person name="Yandava C."/>
            <person name="Haas B."/>
            <person name="Henn M.R."/>
            <person name="Nusbaum C."/>
            <person name="Birren B."/>
        </authorList>
    </citation>
    <scope>NUCLEOTIDE SEQUENCE [LARGE SCALE GENOMIC DNA]</scope>
</reference>
<sequence length="232" mass="26321">MAVLIGSDIISNVSNNGNSCRQDTQSNRCVYECINVTFQNISPIPSGIMILRISNSVIKHLLSLNSTEIVTVMMNFCNLSDISLGASIFAINLGRLDLLYNLLKTLKFKNDSHFFIRNLIISHNDFVAVPLLYSLQQLTQLDLSHNKIRYLAGYDLLLPKLEVVNLSYNQLHVVKSMSFGDMMPIIELDGCPRPYDCHLRDFVIFQRKTLDPNHRNVMNQYKFVVSTGMTSV</sequence>
<name>A0A1S0UC39_LOALO</name>
<dbReference type="RefSeq" id="XP_003135683.1">
    <property type="nucleotide sequence ID" value="XM_003135635.1"/>
</dbReference>
<dbReference type="AlphaFoldDB" id="A0A1S0UC39"/>
<gene>
    <name evidence="3" type="ORF">LOAG_00094</name>
</gene>
<dbReference type="PRINTS" id="PR00019">
    <property type="entry name" value="LEURICHRPT"/>
</dbReference>
<dbReference type="SMART" id="SM00369">
    <property type="entry name" value="LRR_TYP"/>
    <property type="match status" value="2"/>
</dbReference>
<evidence type="ECO:0000256" key="1">
    <source>
        <dbReference type="ARBA" id="ARBA00022614"/>
    </source>
</evidence>
<dbReference type="KEGG" id="loa:LOAG_00094"/>
<evidence type="ECO:0000256" key="2">
    <source>
        <dbReference type="ARBA" id="ARBA00022737"/>
    </source>
</evidence>
<proteinExistence type="predicted"/>
<dbReference type="Gene3D" id="3.80.10.10">
    <property type="entry name" value="Ribonuclease Inhibitor"/>
    <property type="match status" value="1"/>
</dbReference>
<dbReference type="EMBL" id="JH712077">
    <property type="protein sequence ID" value="EFO28405.1"/>
    <property type="molecule type" value="Genomic_DNA"/>
</dbReference>
<keyword evidence="1" id="KW-0433">Leucine-rich repeat</keyword>
<evidence type="ECO:0000313" key="3">
    <source>
        <dbReference type="EMBL" id="EFO28405.1"/>
    </source>
</evidence>
<dbReference type="InterPro" id="IPR001611">
    <property type="entry name" value="Leu-rich_rpt"/>
</dbReference>
<dbReference type="PANTHER" id="PTHR24366:SF96">
    <property type="entry name" value="LEUCINE RICH REPEAT CONTAINING 53"/>
    <property type="match status" value="1"/>
</dbReference>
<dbReference type="InterPro" id="IPR032675">
    <property type="entry name" value="LRR_dom_sf"/>
</dbReference>
<protein>
    <submittedName>
        <fullName evidence="3">Leucine Rich Repeat family protein</fullName>
    </submittedName>
</protein>
<dbReference type="OrthoDB" id="5954366at2759"/>
<dbReference type="InParanoid" id="A0A1S0UC39"/>
<dbReference type="CTD" id="9937449"/>